<reference evidence="6" key="1">
    <citation type="submission" date="2021-04" db="EMBL/GenBank/DDBJ databases">
        <authorList>
            <person name="Pira H."/>
            <person name="Risdian C."/>
            <person name="Wink J."/>
        </authorList>
    </citation>
    <scope>NUCLEOTIDE SEQUENCE</scope>
    <source>
        <strain evidence="6">WHY3</strain>
    </source>
</reference>
<dbReference type="Proteomes" id="UP001138894">
    <property type="component" value="Unassembled WGS sequence"/>
</dbReference>
<name>A0A9X1JP04_9FLAO</name>
<comment type="caution">
    <text evidence="6">The sequence shown here is derived from an EMBL/GenBank/DDBJ whole genome shotgun (WGS) entry which is preliminary data.</text>
</comment>
<feature type="non-terminal residue" evidence="6">
    <location>
        <position position="799"/>
    </location>
</feature>
<dbReference type="Pfam" id="PF18911">
    <property type="entry name" value="PKD_4"/>
    <property type="match status" value="1"/>
</dbReference>
<dbReference type="CDD" id="cd00146">
    <property type="entry name" value="PKD"/>
    <property type="match status" value="1"/>
</dbReference>
<feature type="domain" description="P/Homo B" evidence="5">
    <location>
        <begin position="253"/>
        <end position="459"/>
    </location>
</feature>
<accession>A0A9X1JP04</accession>
<gene>
    <name evidence="6" type="ORF">KCG49_12200</name>
</gene>
<dbReference type="Pfam" id="PF01483">
    <property type="entry name" value="P_proprotein"/>
    <property type="match status" value="1"/>
</dbReference>
<evidence type="ECO:0000256" key="1">
    <source>
        <dbReference type="ARBA" id="ARBA00022670"/>
    </source>
</evidence>
<proteinExistence type="predicted"/>
<feature type="chain" id="PRO_5040721616" evidence="3">
    <location>
        <begin position="19"/>
        <end position="799"/>
    </location>
</feature>
<keyword evidence="3" id="KW-0732">Signal</keyword>
<dbReference type="GO" id="GO:0004252">
    <property type="term" value="F:serine-type endopeptidase activity"/>
    <property type="evidence" value="ECO:0007669"/>
    <property type="project" value="InterPro"/>
</dbReference>
<evidence type="ECO:0000259" key="4">
    <source>
        <dbReference type="PROSITE" id="PS50093"/>
    </source>
</evidence>
<organism evidence="6 7">
    <name type="scientific">Winogradskyella luteola</name>
    <dbReference type="NCBI Taxonomy" id="2828330"/>
    <lineage>
        <taxon>Bacteria</taxon>
        <taxon>Pseudomonadati</taxon>
        <taxon>Bacteroidota</taxon>
        <taxon>Flavobacteriia</taxon>
        <taxon>Flavobacteriales</taxon>
        <taxon>Flavobacteriaceae</taxon>
        <taxon>Winogradskyella</taxon>
    </lineage>
</organism>
<dbReference type="InterPro" id="IPR022409">
    <property type="entry name" value="PKD/Chitinase_dom"/>
</dbReference>
<evidence type="ECO:0000313" key="6">
    <source>
        <dbReference type="EMBL" id="MBV7269951.1"/>
    </source>
</evidence>
<dbReference type="InterPro" id="IPR000601">
    <property type="entry name" value="PKD_dom"/>
</dbReference>
<keyword evidence="1" id="KW-0645">Protease</keyword>
<protein>
    <submittedName>
        <fullName evidence="6">PKD domain-containing protein</fullName>
    </submittedName>
</protein>
<evidence type="ECO:0000259" key="5">
    <source>
        <dbReference type="PROSITE" id="PS51829"/>
    </source>
</evidence>
<evidence type="ECO:0000256" key="2">
    <source>
        <dbReference type="ARBA" id="ARBA00022801"/>
    </source>
</evidence>
<dbReference type="GO" id="GO:0006508">
    <property type="term" value="P:proteolysis"/>
    <property type="evidence" value="ECO:0007669"/>
    <property type="project" value="UniProtKB-KW"/>
</dbReference>
<evidence type="ECO:0000256" key="3">
    <source>
        <dbReference type="SAM" id="SignalP"/>
    </source>
</evidence>
<sequence length="799" mass="84370">MKRFLLLVVTTISFSLSAQDILMQNGIFNQCSPGFFYDSGGEFGNAGNDENFTLTLCPDSPGFQAQLNFTQFALQANQDFLTIYNGPDATYDEIGVFTAVSSPGTITASLTEINPGGQPNPDGCLTIVYTSNDSGPSAGWIAEISCFEPCQSIDAVLVSSTPAANAEDVIRICQGEEITFEGDGVFSSDATGATYEWDFGDGTNGTGQVVSKTYNNEGIYIVNLTVSDDNPAGCSSSNFINQFIHVSTDPDFTGTQAADSTICYGDSTDITGQVEGVTFAIDCANGGVQANLGSQGGQTYSSELELDCFLGQTITNASQLESVCLVMEHTYIGDLEIIIISPSGQQVTLHNQTGGGTFVGDPIISDGTGPGTGWEYCFSMSGTQQLSAGPTIPGGTPTPGNSVDPAAGPYLPVGNFNSFVGSTINGTWTLFIEDHLNIDDGTIFTWSLNFDESLLESDFAFTPMISSEAWDADPTITNTTGNVITVAPPNEGLYCYTYRVTDDFGCEYTEEVCINVLPEIVTEAPSNLFVCDTGMPPYIFDLEVNTATVLASSTIPGDMIVTYHNSFGDASGDIGAITGTNAYSGTDGETIYIRVEYQNSGCHEVLPFTLNVAGQPDINDVPDLVLCDDPSNDGFEEFDLSVQTLGILGTQAATDFNVTYHLSFADADGDTGELPLDYTNTINPQPIYVRVESAGDSNCYNATANPLFNLVVVPRDDASFTVTPNCNGATVTLTGLPGGTFTFNPAPTDGAVIDPNTGEVTGGTPGATYTIEYTTNGTCPSINAQTFDVIDVDDASFTM</sequence>
<dbReference type="PROSITE" id="PS51829">
    <property type="entry name" value="P_HOMO_B"/>
    <property type="match status" value="1"/>
</dbReference>
<feature type="signal peptide" evidence="3">
    <location>
        <begin position="1"/>
        <end position="18"/>
    </location>
</feature>
<dbReference type="RefSeq" id="WP_218546866.1">
    <property type="nucleotide sequence ID" value="NZ_JAGSPD010000010.1"/>
</dbReference>
<dbReference type="PROSITE" id="PS50093">
    <property type="entry name" value="PKD"/>
    <property type="match status" value="1"/>
</dbReference>
<feature type="domain" description="PKD" evidence="4">
    <location>
        <begin position="175"/>
        <end position="228"/>
    </location>
</feature>
<dbReference type="SMART" id="SM00089">
    <property type="entry name" value="PKD"/>
    <property type="match status" value="1"/>
</dbReference>
<dbReference type="AlphaFoldDB" id="A0A9X1JP04"/>
<dbReference type="EMBL" id="JAGSPD010000010">
    <property type="protein sequence ID" value="MBV7269951.1"/>
    <property type="molecule type" value="Genomic_DNA"/>
</dbReference>
<keyword evidence="7" id="KW-1185">Reference proteome</keyword>
<keyword evidence="2" id="KW-0378">Hydrolase</keyword>
<dbReference type="InterPro" id="IPR002884">
    <property type="entry name" value="P_dom"/>
</dbReference>
<evidence type="ECO:0000313" key="7">
    <source>
        <dbReference type="Proteomes" id="UP001138894"/>
    </source>
</evidence>